<accession>A0A6A7C2D5</accession>
<name>A0A6A7C2D5_9PEZI</name>
<gene>
    <name evidence="1" type="ORF">K470DRAFT_29390</name>
</gene>
<dbReference type="AlphaFoldDB" id="A0A6A7C2D5"/>
<organism evidence="1 2">
    <name type="scientific">Piedraia hortae CBS 480.64</name>
    <dbReference type="NCBI Taxonomy" id="1314780"/>
    <lineage>
        <taxon>Eukaryota</taxon>
        <taxon>Fungi</taxon>
        <taxon>Dikarya</taxon>
        <taxon>Ascomycota</taxon>
        <taxon>Pezizomycotina</taxon>
        <taxon>Dothideomycetes</taxon>
        <taxon>Dothideomycetidae</taxon>
        <taxon>Capnodiales</taxon>
        <taxon>Piedraiaceae</taxon>
        <taxon>Piedraia</taxon>
    </lineage>
</organism>
<dbReference type="OrthoDB" id="2506088at2759"/>
<keyword evidence="2" id="KW-1185">Reference proteome</keyword>
<proteinExistence type="predicted"/>
<sequence length="577" mass="65067">MIGAMIPEISRLQRGILAFNPASRSRRVLFGGPVMVQADNAEASELSSHKISSNLICRVSIFDKRGVDGWEGLVTPCALRVLRITKRWGKEGGRSGNYKADWAAIRLPLTAKYKIPGLDPHQDLPYDNLHCVLLGYVQMLWAEAVKDRRVKPDLEDLDLQTAAASRDGGIQSTVGGKRITNWSGSLQGGDFRSIIQLWPPILLSFYESKGRLSETQDLIHLWSTSAKLTKLLYATNLMDVDAWSEKVQQTYEEMICDWADMWGLDCIRSKVKLHLLCHVVMWVRRFGLIIGAQCETHECTNKHQRGNGEHTNRQAYSLDVAGRYSVFSGALHLAAGGWWRINQTHMTYPGRSLVALFSSSLVQEFWGLPTVQGPGSCRLWRERNVSDDTIDSALHTYLQDQYLVPWEHGQYQRYYRMSGLHPCRIGSFVQCTNQGLALFRVRFFLRETLRGEGIVLLETFQEATPQSEAEEFSVAEGHKLIAPAGWNLTSSLHDIMAVLNVQHLCGSGCRRTWVPSAHRVERRQVEGDEVTYDQPRHSGKICGITFCGLDALRQLSDRRHCDGSQLRRPSCRGLSIG</sequence>
<evidence type="ECO:0000313" key="2">
    <source>
        <dbReference type="Proteomes" id="UP000799421"/>
    </source>
</evidence>
<dbReference type="Proteomes" id="UP000799421">
    <property type="component" value="Unassembled WGS sequence"/>
</dbReference>
<reference evidence="1" key="1">
    <citation type="journal article" date="2020" name="Stud. Mycol.">
        <title>101 Dothideomycetes genomes: a test case for predicting lifestyles and emergence of pathogens.</title>
        <authorList>
            <person name="Haridas S."/>
            <person name="Albert R."/>
            <person name="Binder M."/>
            <person name="Bloem J."/>
            <person name="Labutti K."/>
            <person name="Salamov A."/>
            <person name="Andreopoulos B."/>
            <person name="Baker S."/>
            <person name="Barry K."/>
            <person name="Bills G."/>
            <person name="Bluhm B."/>
            <person name="Cannon C."/>
            <person name="Castanera R."/>
            <person name="Culley D."/>
            <person name="Daum C."/>
            <person name="Ezra D."/>
            <person name="Gonzalez J."/>
            <person name="Henrissat B."/>
            <person name="Kuo A."/>
            <person name="Liang C."/>
            <person name="Lipzen A."/>
            <person name="Lutzoni F."/>
            <person name="Magnuson J."/>
            <person name="Mondo S."/>
            <person name="Nolan M."/>
            <person name="Ohm R."/>
            <person name="Pangilinan J."/>
            <person name="Park H.-J."/>
            <person name="Ramirez L."/>
            <person name="Alfaro M."/>
            <person name="Sun H."/>
            <person name="Tritt A."/>
            <person name="Yoshinaga Y."/>
            <person name="Zwiers L.-H."/>
            <person name="Turgeon B."/>
            <person name="Goodwin S."/>
            <person name="Spatafora J."/>
            <person name="Crous P."/>
            <person name="Grigoriev I."/>
        </authorList>
    </citation>
    <scope>NUCLEOTIDE SEQUENCE</scope>
    <source>
        <strain evidence="1">CBS 480.64</strain>
    </source>
</reference>
<protein>
    <submittedName>
        <fullName evidence="1">Uncharacterized protein</fullName>
    </submittedName>
</protein>
<evidence type="ECO:0000313" key="1">
    <source>
        <dbReference type="EMBL" id="KAF2861736.1"/>
    </source>
</evidence>
<dbReference type="EMBL" id="MU005970">
    <property type="protein sequence ID" value="KAF2861736.1"/>
    <property type="molecule type" value="Genomic_DNA"/>
</dbReference>